<feature type="compositionally biased region" description="Basic residues" evidence="1">
    <location>
        <begin position="644"/>
        <end position="654"/>
    </location>
</feature>
<evidence type="ECO:0000313" key="3">
    <source>
        <dbReference type="EMBL" id="OAA33827.1"/>
    </source>
</evidence>
<feature type="region of interest" description="Disordered" evidence="1">
    <location>
        <begin position="555"/>
        <end position="654"/>
    </location>
</feature>
<feature type="region of interest" description="Disordered" evidence="1">
    <location>
        <begin position="1"/>
        <end position="38"/>
    </location>
</feature>
<feature type="region of interest" description="Disordered" evidence="1">
    <location>
        <begin position="55"/>
        <end position="93"/>
    </location>
</feature>
<dbReference type="STRING" id="1081109.A0A166VMN4"/>
<reference evidence="3 4" key="1">
    <citation type="journal article" date="2016" name="Genome Biol. Evol.">
        <title>Divergent and convergent evolution of fungal pathogenicity.</title>
        <authorList>
            <person name="Shang Y."/>
            <person name="Xiao G."/>
            <person name="Zheng P."/>
            <person name="Cen K."/>
            <person name="Zhan S."/>
            <person name="Wang C."/>
        </authorList>
    </citation>
    <scope>NUCLEOTIDE SEQUENCE [LARGE SCALE GENOMIC DNA]</scope>
    <source>
        <strain evidence="3 4">RCEF 2490</strain>
    </source>
</reference>
<feature type="compositionally biased region" description="Polar residues" evidence="1">
    <location>
        <begin position="227"/>
        <end position="237"/>
    </location>
</feature>
<feature type="region of interest" description="Disordered" evidence="1">
    <location>
        <begin position="448"/>
        <end position="522"/>
    </location>
</feature>
<feature type="compositionally biased region" description="Acidic residues" evidence="1">
    <location>
        <begin position="448"/>
        <end position="460"/>
    </location>
</feature>
<dbReference type="Proteomes" id="UP000078544">
    <property type="component" value="Unassembled WGS sequence"/>
</dbReference>
<proteinExistence type="predicted"/>
<name>A0A166VMN4_9HYPO</name>
<dbReference type="Pfam" id="PF25909">
    <property type="entry name" value="zf-C2H2_AHC1"/>
    <property type="match status" value="1"/>
</dbReference>
<feature type="compositionally biased region" description="Polar residues" evidence="1">
    <location>
        <begin position="487"/>
        <end position="497"/>
    </location>
</feature>
<dbReference type="InterPro" id="IPR058706">
    <property type="entry name" value="zf-C2H2_AHC1-like"/>
</dbReference>
<feature type="domain" description="AHC1-like C2H2 zinc-finger" evidence="2">
    <location>
        <begin position="264"/>
        <end position="316"/>
    </location>
</feature>
<feature type="compositionally biased region" description="Basic and acidic residues" evidence="1">
    <location>
        <begin position="608"/>
        <end position="617"/>
    </location>
</feature>
<evidence type="ECO:0000256" key="1">
    <source>
        <dbReference type="SAM" id="MobiDB-lite"/>
    </source>
</evidence>
<comment type="caution">
    <text evidence="3">The sequence shown here is derived from an EMBL/GenBank/DDBJ whole genome shotgun (WGS) entry which is preliminary data.</text>
</comment>
<keyword evidence="4" id="KW-1185">Reference proteome</keyword>
<dbReference type="AlphaFoldDB" id="A0A166VMN4"/>
<feature type="compositionally biased region" description="Polar residues" evidence="1">
    <location>
        <begin position="555"/>
        <end position="567"/>
    </location>
</feature>
<feature type="region of interest" description="Disordered" evidence="1">
    <location>
        <begin position="222"/>
        <end position="248"/>
    </location>
</feature>
<gene>
    <name evidence="3" type="ORF">AAL_01292</name>
</gene>
<sequence length="654" mass="69910">MFNFWSKEAGHSQRDAATLPPTPGATWPTGLVDAGSSQSDAARLAVKRSWDAVDGRSGGDDVCPDMTSRKRTKLCPGNPDPDVTSTRDDLVPPATSRDRLERAREVISHQLGLEVLVKHNELRLINQELAKCQIALEQLRRCHLIPYPQHCPTPDQMLEISGGKGPAAITRFGESVPRWAPPFGVTNGPYARHYAKWLIPDPSFDGEQSEWHLNPELAASRLEGRTTRNSFTETGPPSKSRPVRGNAGQRLQALSSGYPQPKDKAGPCVLKRSDGQTVKLVCLDCNRENFSSTQGFINHCRIAHKRDFKSHEEAAVHSGQPIEGNSEAGRAAAVVGGDDKPQVSSNPTLGATCVHPLARPDMSDQDAYAALRSRIAEALELYHQGKLPGVGAIPSTGAALPRASAKPVMGSSVAAPEAPYLSQLMLSRNFNGNLCEVVADAKTKDAMEDVSMDDESDDDATPANAVDEPIHAAPMRTPIVKRVLAQSGKQTAASTDSAMRPSSGGSSSSSVNSTHSDNNSRITPISLASTTASSVDSMSKGALSDEDEDTIVANLSPNTLASNNAPSLVSDDGEYDESDDACSMISGGDDADAESVSDVAEISLDDDHDARPLRRDSNGVSGTVRLRKDDTKKQHVTILGPVKNKAKSKRSRRT</sequence>
<evidence type="ECO:0000259" key="2">
    <source>
        <dbReference type="Pfam" id="PF25909"/>
    </source>
</evidence>
<feature type="compositionally biased region" description="Low complexity" evidence="1">
    <location>
        <begin position="502"/>
        <end position="520"/>
    </location>
</feature>
<evidence type="ECO:0000313" key="4">
    <source>
        <dbReference type="Proteomes" id="UP000078544"/>
    </source>
</evidence>
<dbReference type="EMBL" id="AZGY01000001">
    <property type="protein sequence ID" value="OAA33827.1"/>
    <property type="molecule type" value="Genomic_DNA"/>
</dbReference>
<protein>
    <recommendedName>
        <fullName evidence="2">AHC1-like C2H2 zinc-finger domain-containing protein</fullName>
    </recommendedName>
</protein>
<feature type="compositionally biased region" description="Acidic residues" evidence="1">
    <location>
        <begin position="571"/>
        <end position="580"/>
    </location>
</feature>
<organism evidence="3 4">
    <name type="scientific">Moelleriella libera RCEF 2490</name>
    <dbReference type="NCBI Taxonomy" id="1081109"/>
    <lineage>
        <taxon>Eukaryota</taxon>
        <taxon>Fungi</taxon>
        <taxon>Dikarya</taxon>
        <taxon>Ascomycota</taxon>
        <taxon>Pezizomycotina</taxon>
        <taxon>Sordariomycetes</taxon>
        <taxon>Hypocreomycetidae</taxon>
        <taxon>Hypocreales</taxon>
        <taxon>Clavicipitaceae</taxon>
        <taxon>Moelleriella</taxon>
    </lineage>
</organism>
<accession>A0A166VMN4</accession>
<dbReference type="OrthoDB" id="5355528at2759"/>